<proteinExistence type="predicted"/>
<dbReference type="Proteomes" id="UP000029120">
    <property type="component" value="Chromosome 5"/>
</dbReference>
<name>A0A087GV35_ARAAL</name>
<sequence length="90" mass="10173">MAELFRYLLVVFSSEPSRLLRSEFFVSSPRHCVMTVRIPAKFPPPPEPPDPPDTPTATASPSLTRPSRLHRRKCSSRYRAENASPHSPKT</sequence>
<organism evidence="2 3">
    <name type="scientific">Arabis alpina</name>
    <name type="common">Alpine rock-cress</name>
    <dbReference type="NCBI Taxonomy" id="50452"/>
    <lineage>
        <taxon>Eukaryota</taxon>
        <taxon>Viridiplantae</taxon>
        <taxon>Streptophyta</taxon>
        <taxon>Embryophyta</taxon>
        <taxon>Tracheophyta</taxon>
        <taxon>Spermatophyta</taxon>
        <taxon>Magnoliopsida</taxon>
        <taxon>eudicotyledons</taxon>
        <taxon>Gunneridae</taxon>
        <taxon>Pentapetalae</taxon>
        <taxon>rosids</taxon>
        <taxon>malvids</taxon>
        <taxon>Brassicales</taxon>
        <taxon>Brassicaceae</taxon>
        <taxon>Arabideae</taxon>
        <taxon>Arabis</taxon>
    </lineage>
</organism>
<feature type="region of interest" description="Disordered" evidence="1">
    <location>
        <begin position="38"/>
        <end position="90"/>
    </location>
</feature>
<feature type="compositionally biased region" description="Low complexity" evidence="1">
    <location>
        <begin position="55"/>
        <end position="66"/>
    </location>
</feature>
<keyword evidence="3" id="KW-1185">Reference proteome</keyword>
<protein>
    <submittedName>
        <fullName evidence="2">Uncharacterized protein</fullName>
    </submittedName>
</protein>
<dbReference type="AlphaFoldDB" id="A0A087GV35"/>
<feature type="compositionally biased region" description="Basic residues" evidence="1">
    <location>
        <begin position="67"/>
        <end position="76"/>
    </location>
</feature>
<evidence type="ECO:0000313" key="2">
    <source>
        <dbReference type="EMBL" id="KFK33737.1"/>
    </source>
</evidence>
<dbReference type="Gramene" id="KFK33737">
    <property type="protein sequence ID" value="KFK33737"/>
    <property type="gene ID" value="AALP_AA5G053200"/>
</dbReference>
<dbReference type="EMBL" id="CM002873">
    <property type="protein sequence ID" value="KFK33737.1"/>
    <property type="molecule type" value="Genomic_DNA"/>
</dbReference>
<evidence type="ECO:0000313" key="3">
    <source>
        <dbReference type="Proteomes" id="UP000029120"/>
    </source>
</evidence>
<gene>
    <name evidence="2" type="ordered locus">AALP_Aa5g053200</name>
</gene>
<feature type="compositionally biased region" description="Pro residues" evidence="1">
    <location>
        <begin position="41"/>
        <end position="54"/>
    </location>
</feature>
<evidence type="ECO:0000256" key="1">
    <source>
        <dbReference type="SAM" id="MobiDB-lite"/>
    </source>
</evidence>
<accession>A0A087GV35</accession>
<reference evidence="3" key="1">
    <citation type="journal article" date="2015" name="Nat. Plants">
        <title>Genome expansion of Arabis alpina linked with retrotransposition and reduced symmetric DNA methylation.</title>
        <authorList>
            <person name="Willing E.M."/>
            <person name="Rawat V."/>
            <person name="Mandakova T."/>
            <person name="Maumus F."/>
            <person name="James G.V."/>
            <person name="Nordstroem K.J."/>
            <person name="Becker C."/>
            <person name="Warthmann N."/>
            <person name="Chica C."/>
            <person name="Szarzynska B."/>
            <person name="Zytnicki M."/>
            <person name="Albani M.C."/>
            <person name="Kiefer C."/>
            <person name="Bergonzi S."/>
            <person name="Castaings L."/>
            <person name="Mateos J.L."/>
            <person name="Berns M.C."/>
            <person name="Bujdoso N."/>
            <person name="Piofczyk T."/>
            <person name="de Lorenzo L."/>
            <person name="Barrero-Sicilia C."/>
            <person name="Mateos I."/>
            <person name="Piednoel M."/>
            <person name="Hagmann J."/>
            <person name="Chen-Min-Tao R."/>
            <person name="Iglesias-Fernandez R."/>
            <person name="Schuster S.C."/>
            <person name="Alonso-Blanco C."/>
            <person name="Roudier F."/>
            <person name="Carbonero P."/>
            <person name="Paz-Ares J."/>
            <person name="Davis S.J."/>
            <person name="Pecinka A."/>
            <person name="Quesneville H."/>
            <person name="Colot V."/>
            <person name="Lysak M.A."/>
            <person name="Weigel D."/>
            <person name="Coupland G."/>
            <person name="Schneeberger K."/>
        </authorList>
    </citation>
    <scope>NUCLEOTIDE SEQUENCE [LARGE SCALE GENOMIC DNA]</scope>
    <source>
        <strain evidence="3">cv. Pajares</strain>
    </source>
</reference>